<keyword evidence="2" id="KW-0229">DNA integration</keyword>
<dbReference type="Gene3D" id="1.10.443.10">
    <property type="entry name" value="Intergrase catalytic core"/>
    <property type="match status" value="1"/>
</dbReference>
<dbReference type="PROSITE" id="PS51900">
    <property type="entry name" value="CB"/>
    <property type="match status" value="1"/>
</dbReference>
<dbReference type="InterPro" id="IPR050090">
    <property type="entry name" value="Tyrosine_recombinase_XerCD"/>
</dbReference>
<feature type="domain" description="Tyr recombinase" evidence="6">
    <location>
        <begin position="186"/>
        <end position="393"/>
    </location>
</feature>
<keyword evidence="9" id="KW-1185">Reference proteome</keyword>
<feature type="domain" description="Core-binding (CB)" evidence="7">
    <location>
        <begin position="74"/>
        <end position="157"/>
    </location>
</feature>
<sequence>MKGHFYRRNCTCKKKKCTCGAKWAYVVDVGINPITGKRKQKSKSGFLTQQEAEAAANTLIYELNQGTYLEETDKTFSDFAKEWLPIYSESKEVKPGTIRVRLHEIGRLLPYFAQLKLKDITRKMYQDALNDLKAQGLADSTREGINRTGRMIFRKALELELLKKDPTEFAYVKKDKKTIEQLEEEEVPNYLEKEELALFLETVKQHGLEHDYLVFLILAYTGIRVGELIALKWKDIDFKNHTISITKTYYNPNNNTVEYQLVPPKTRKSRRKIVVDEEVIDALKEHKKAQDEVIELLGEAYNNQDFIFAKMQRQCGYPIVIKNVRDRMKSLLRIAGLNEDLTPHSLRHTHTSLLAEARVSLEQIMDRLGHTDDQITKNVYLHVTEEMKKEASQKFSELMRSLR</sequence>
<dbReference type="PANTHER" id="PTHR30349">
    <property type="entry name" value="PHAGE INTEGRASE-RELATED"/>
    <property type="match status" value="1"/>
</dbReference>
<protein>
    <submittedName>
        <fullName evidence="8">Integrase</fullName>
    </submittedName>
</protein>
<dbReference type="PROSITE" id="PS51898">
    <property type="entry name" value="TYR_RECOMBINASE"/>
    <property type="match status" value="1"/>
</dbReference>
<dbReference type="OrthoDB" id="9803188at2"/>
<evidence type="ECO:0000256" key="3">
    <source>
        <dbReference type="ARBA" id="ARBA00023125"/>
    </source>
</evidence>
<keyword evidence="3 5" id="KW-0238">DNA-binding</keyword>
<accession>A0A0M0G0N2</accession>
<evidence type="ECO:0000256" key="5">
    <source>
        <dbReference type="PROSITE-ProRule" id="PRU01248"/>
    </source>
</evidence>
<dbReference type="SUPFAM" id="SSF56349">
    <property type="entry name" value="DNA breaking-rejoining enzymes"/>
    <property type="match status" value="1"/>
</dbReference>
<dbReference type="Pfam" id="PF00589">
    <property type="entry name" value="Phage_integrase"/>
    <property type="match status" value="1"/>
</dbReference>
<dbReference type="Pfam" id="PF14657">
    <property type="entry name" value="Arm-DNA-bind_4"/>
    <property type="match status" value="1"/>
</dbReference>
<dbReference type="Pfam" id="PF14659">
    <property type="entry name" value="Phage_int_SAM_3"/>
    <property type="match status" value="1"/>
</dbReference>
<dbReference type="RefSeq" id="WP_053429418.1">
    <property type="nucleotide sequence ID" value="NZ_LGUE01000006.1"/>
</dbReference>
<organism evidence="8 9">
    <name type="scientific">Rossellomorea marisflavi</name>
    <dbReference type="NCBI Taxonomy" id="189381"/>
    <lineage>
        <taxon>Bacteria</taxon>
        <taxon>Bacillati</taxon>
        <taxon>Bacillota</taxon>
        <taxon>Bacilli</taxon>
        <taxon>Bacillales</taxon>
        <taxon>Bacillaceae</taxon>
        <taxon>Rossellomorea</taxon>
    </lineage>
</organism>
<evidence type="ECO:0000256" key="1">
    <source>
        <dbReference type="ARBA" id="ARBA00008857"/>
    </source>
</evidence>
<evidence type="ECO:0000259" key="6">
    <source>
        <dbReference type="PROSITE" id="PS51898"/>
    </source>
</evidence>
<dbReference type="Gene3D" id="1.10.150.130">
    <property type="match status" value="1"/>
</dbReference>
<dbReference type="InterPro" id="IPR044068">
    <property type="entry name" value="CB"/>
</dbReference>
<comment type="caution">
    <text evidence="8">The sequence shown here is derived from an EMBL/GenBank/DDBJ whole genome shotgun (WGS) entry which is preliminary data.</text>
</comment>
<evidence type="ECO:0000256" key="4">
    <source>
        <dbReference type="ARBA" id="ARBA00023172"/>
    </source>
</evidence>
<proteinExistence type="inferred from homology"/>
<evidence type="ECO:0000313" key="8">
    <source>
        <dbReference type="EMBL" id="KON83364.1"/>
    </source>
</evidence>
<comment type="similarity">
    <text evidence="1">Belongs to the 'phage' integrase family.</text>
</comment>
<dbReference type="InterPro" id="IPR004107">
    <property type="entry name" value="Integrase_SAM-like_N"/>
</dbReference>
<dbReference type="EMBL" id="LGUE01000006">
    <property type="protein sequence ID" value="KON83364.1"/>
    <property type="molecule type" value="Genomic_DNA"/>
</dbReference>
<keyword evidence="4" id="KW-0233">DNA recombination</keyword>
<dbReference type="AlphaFoldDB" id="A0A0M0G0N2"/>
<dbReference type="InterPro" id="IPR002104">
    <property type="entry name" value="Integrase_catalytic"/>
</dbReference>
<dbReference type="GO" id="GO:0003677">
    <property type="term" value="F:DNA binding"/>
    <property type="evidence" value="ECO:0007669"/>
    <property type="project" value="UniProtKB-UniRule"/>
</dbReference>
<dbReference type="PATRIC" id="fig|189381.12.peg.3900"/>
<evidence type="ECO:0000256" key="2">
    <source>
        <dbReference type="ARBA" id="ARBA00022908"/>
    </source>
</evidence>
<reference evidence="9" key="1">
    <citation type="submission" date="2015-07" db="EMBL/GenBank/DDBJ databases">
        <title>Fjat-14235 jcm11544.</title>
        <authorList>
            <person name="Liu B."/>
            <person name="Wang J."/>
            <person name="Zhu Y."/>
            <person name="Liu G."/>
            <person name="Chen Q."/>
            <person name="Chen Z."/>
            <person name="Lan J."/>
            <person name="Che J."/>
            <person name="Ge C."/>
            <person name="Shi H."/>
            <person name="Pan Z."/>
            <person name="Liu X."/>
        </authorList>
    </citation>
    <scope>NUCLEOTIDE SEQUENCE [LARGE SCALE GENOMIC DNA]</scope>
    <source>
        <strain evidence="9">JCM 11544</strain>
    </source>
</reference>
<dbReference type="Proteomes" id="UP000037405">
    <property type="component" value="Unassembled WGS sequence"/>
</dbReference>
<evidence type="ECO:0000259" key="7">
    <source>
        <dbReference type="PROSITE" id="PS51900"/>
    </source>
</evidence>
<name>A0A0M0G0N2_9BACI</name>
<dbReference type="InterPro" id="IPR011010">
    <property type="entry name" value="DNA_brk_join_enz"/>
</dbReference>
<gene>
    <name evidence="8" type="ORF">AF331_17880</name>
</gene>
<dbReference type="GO" id="GO:0015074">
    <property type="term" value="P:DNA integration"/>
    <property type="evidence" value="ECO:0007669"/>
    <property type="project" value="UniProtKB-KW"/>
</dbReference>
<dbReference type="InterPro" id="IPR013762">
    <property type="entry name" value="Integrase-like_cat_sf"/>
</dbReference>
<dbReference type="InterPro" id="IPR010998">
    <property type="entry name" value="Integrase_recombinase_N"/>
</dbReference>
<dbReference type="GO" id="GO:0006310">
    <property type="term" value="P:DNA recombination"/>
    <property type="evidence" value="ECO:0007669"/>
    <property type="project" value="UniProtKB-KW"/>
</dbReference>
<dbReference type="PANTHER" id="PTHR30349:SF64">
    <property type="entry name" value="PROPHAGE INTEGRASE INTD-RELATED"/>
    <property type="match status" value="1"/>
</dbReference>
<dbReference type="InterPro" id="IPR028259">
    <property type="entry name" value="AP2-like_int_N"/>
</dbReference>
<dbReference type="CDD" id="cd01189">
    <property type="entry name" value="INT_ICEBs1_C_like"/>
    <property type="match status" value="1"/>
</dbReference>
<evidence type="ECO:0000313" key="9">
    <source>
        <dbReference type="Proteomes" id="UP000037405"/>
    </source>
</evidence>